<dbReference type="InterPro" id="IPR002818">
    <property type="entry name" value="DJ-1/PfpI"/>
</dbReference>
<dbReference type="STRING" id="1245528.M3JXN0"/>
<keyword evidence="3" id="KW-0456">Lyase</keyword>
<reference evidence="7 8" key="1">
    <citation type="submission" date="2013-02" db="EMBL/GenBank/DDBJ databases">
        <title>Genome sequence of Candida maltosa Xu316, a potential industrial strain for xylitol and ethanol production.</title>
        <authorList>
            <person name="Yu J."/>
            <person name="Wang Q."/>
            <person name="Geng X."/>
            <person name="Bao W."/>
            <person name="He P."/>
            <person name="Cai J."/>
        </authorList>
    </citation>
    <scope>NUCLEOTIDE SEQUENCE [LARGE SCALE GENOMIC DNA]</scope>
    <source>
        <strain evidence="8">Xu316</strain>
    </source>
</reference>
<sequence length="236" mass="25648">MVKVLLALTSAHPAFYPDGKKTGVFAIEAIAPFEIFKKKGYDVQFVSDTGSFGYDDYSLLPDFLNGENKKAFDDPNSEYNKALKNIKKSSEIDPADYDIFFASAGHGTYFDYPTSKHLQNSLAQIYNNGGVVSAVCHGPIIFKDLLDIKTGKPLIKGKKITGFTEVGEEILGVASIMEKDNLLTIKQVADKEGATYVAPAGPWDAFTVTDSRIVTGVNPQSAVKIAEDVVTAFESK</sequence>
<comment type="caution">
    <text evidence="7">The sequence shown here is derived from an EMBL/GenBank/DDBJ whole genome shotgun (WGS) entry which is preliminary data.</text>
</comment>
<keyword evidence="8" id="KW-1185">Reference proteome</keyword>
<evidence type="ECO:0000256" key="2">
    <source>
        <dbReference type="ARBA" id="ARBA00023016"/>
    </source>
</evidence>
<dbReference type="AlphaFoldDB" id="M3JXN0"/>
<dbReference type="GO" id="GO:0005737">
    <property type="term" value="C:cytoplasm"/>
    <property type="evidence" value="ECO:0007669"/>
    <property type="project" value="TreeGrafter"/>
</dbReference>
<evidence type="ECO:0000256" key="4">
    <source>
        <dbReference type="ARBA" id="ARBA00038493"/>
    </source>
</evidence>
<dbReference type="InterPro" id="IPR029062">
    <property type="entry name" value="Class_I_gatase-like"/>
</dbReference>
<comment type="similarity">
    <text evidence="4">Belongs to the peptidase C56 family. HSP31-like subfamily.</text>
</comment>
<keyword evidence="2" id="KW-0346">Stress response</keyword>
<proteinExistence type="inferred from homology"/>
<dbReference type="InterPro" id="IPR050325">
    <property type="entry name" value="Prot/Nucl_acid_deglycase"/>
</dbReference>
<dbReference type="OrthoDB" id="543156at2759"/>
<dbReference type="Pfam" id="PF01965">
    <property type="entry name" value="DJ-1_PfpI"/>
    <property type="match status" value="1"/>
</dbReference>
<accession>M3JXN0</accession>
<dbReference type="Gene3D" id="3.40.50.880">
    <property type="match status" value="1"/>
</dbReference>
<dbReference type="OMA" id="TYTPDWL"/>
<dbReference type="EC" id="4.2.1.130" evidence="1"/>
<evidence type="ECO:0000256" key="1">
    <source>
        <dbReference type="ARBA" id="ARBA00013134"/>
    </source>
</evidence>
<feature type="domain" description="DJ-1/PfpI" evidence="6">
    <location>
        <begin position="25"/>
        <end position="231"/>
    </location>
</feature>
<dbReference type="HOGENOM" id="CLU_070319_1_0_1"/>
<gene>
    <name evidence="7" type="ORF">G210_2542</name>
</gene>
<dbReference type="Proteomes" id="UP000011777">
    <property type="component" value="Unassembled WGS sequence"/>
</dbReference>
<dbReference type="eggNOG" id="ENOG502RZ3Y">
    <property type="taxonomic scope" value="Eukaryota"/>
</dbReference>
<comment type="catalytic activity">
    <reaction evidence="5">
        <text>methylglyoxal + H2O = (R)-lactate + H(+)</text>
        <dbReference type="Rhea" id="RHEA:27754"/>
        <dbReference type="ChEBI" id="CHEBI:15377"/>
        <dbReference type="ChEBI" id="CHEBI:15378"/>
        <dbReference type="ChEBI" id="CHEBI:16004"/>
        <dbReference type="ChEBI" id="CHEBI:17158"/>
        <dbReference type="EC" id="4.2.1.130"/>
    </reaction>
</comment>
<evidence type="ECO:0000313" key="8">
    <source>
        <dbReference type="Proteomes" id="UP000011777"/>
    </source>
</evidence>
<evidence type="ECO:0000256" key="3">
    <source>
        <dbReference type="ARBA" id="ARBA00023239"/>
    </source>
</evidence>
<protein>
    <recommendedName>
        <fullName evidence="1">D-lactate dehydratase</fullName>
        <ecNumber evidence="1">4.2.1.130</ecNumber>
    </recommendedName>
</protein>
<dbReference type="GO" id="GO:0019243">
    <property type="term" value="P:methylglyoxal catabolic process to D-lactate via S-lactoyl-glutathione"/>
    <property type="evidence" value="ECO:0007669"/>
    <property type="project" value="TreeGrafter"/>
</dbReference>
<dbReference type="PANTHER" id="PTHR48094:SF11">
    <property type="entry name" value="GLUTATHIONE-INDEPENDENT GLYOXALASE HSP31-RELATED"/>
    <property type="match status" value="1"/>
</dbReference>
<dbReference type="FunFam" id="3.40.50.880:FF:000051">
    <property type="entry name" value="Glutathione-independent glyoxalase HSP31"/>
    <property type="match status" value="1"/>
</dbReference>
<dbReference type="GO" id="GO:0019172">
    <property type="term" value="F:glyoxalase III activity"/>
    <property type="evidence" value="ECO:0007669"/>
    <property type="project" value="UniProtKB-EC"/>
</dbReference>
<evidence type="ECO:0000259" key="6">
    <source>
        <dbReference type="Pfam" id="PF01965"/>
    </source>
</evidence>
<dbReference type="PANTHER" id="PTHR48094">
    <property type="entry name" value="PROTEIN/NUCLEIC ACID DEGLYCASE DJ-1-RELATED"/>
    <property type="match status" value="1"/>
</dbReference>
<dbReference type="EMBL" id="AOGT01001691">
    <property type="protein sequence ID" value="EMG47159.1"/>
    <property type="molecule type" value="Genomic_DNA"/>
</dbReference>
<evidence type="ECO:0000313" key="7">
    <source>
        <dbReference type="EMBL" id="EMG47159.1"/>
    </source>
</evidence>
<evidence type="ECO:0000256" key="5">
    <source>
        <dbReference type="ARBA" id="ARBA00048082"/>
    </source>
</evidence>
<name>M3JXN0_CANMX</name>
<dbReference type="SUPFAM" id="SSF52317">
    <property type="entry name" value="Class I glutamine amidotransferase-like"/>
    <property type="match status" value="1"/>
</dbReference>
<organism evidence="7 8">
    <name type="scientific">Candida maltosa (strain Xu316)</name>
    <name type="common">Yeast</name>
    <dbReference type="NCBI Taxonomy" id="1245528"/>
    <lineage>
        <taxon>Eukaryota</taxon>
        <taxon>Fungi</taxon>
        <taxon>Dikarya</taxon>
        <taxon>Ascomycota</taxon>
        <taxon>Saccharomycotina</taxon>
        <taxon>Pichiomycetes</taxon>
        <taxon>Debaryomycetaceae</taxon>
        <taxon>Candida/Lodderomyces clade</taxon>
        <taxon>Candida</taxon>
    </lineage>
</organism>